<keyword evidence="2" id="KW-0732">Signal</keyword>
<protein>
    <submittedName>
        <fullName evidence="3">Cytokine receptor-like</fullName>
    </submittedName>
</protein>
<feature type="transmembrane region" description="Helical" evidence="1">
    <location>
        <begin position="305"/>
        <end position="323"/>
    </location>
</feature>
<name>A0A6P4EDM0_DRORH</name>
<dbReference type="AlphaFoldDB" id="A0A6P4EDM0"/>
<keyword evidence="1" id="KW-0812">Transmembrane</keyword>
<dbReference type="GeneID" id="108040305"/>
<feature type="chain" id="PRO_5028373118" evidence="2">
    <location>
        <begin position="18"/>
        <end position="355"/>
    </location>
</feature>
<keyword evidence="1" id="KW-0472">Membrane</keyword>
<evidence type="ECO:0000313" key="3">
    <source>
        <dbReference type="RefSeq" id="XP_016973218.1"/>
    </source>
</evidence>
<accession>A0A6P4EDM0</accession>
<evidence type="ECO:0000256" key="2">
    <source>
        <dbReference type="SAM" id="SignalP"/>
    </source>
</evidence>
<evidence type="ECO:0000256" key="1">
    <source>
        <dbReference type="SAM" id="Phobius"/>
    </source>
</evidence>
<dbReference type="RefSeq" id="XP_016973218.2">
    <property type="nucleotide sequence ID" value="XM_017117729.2"/>
</dbReference>
<dbReference type="OrthoDB" id="7864435at2759"/>
<proteinExistence type="predicted"/>
<keyword evidence="1" id="KW-1133">Transmembrane helix</keyword>
<organism evidence="3">
    <name type="scientific">Drosophila rhopaloa</name>
    <name type="common">Fruit fly</name>
    <dbReference type="NCBI Taxonomy" id="1041015"/>
    <lineage>
        <taxon>Eukaryota</taxon>
        <taxon>Metazoa</taxon>
        <taxon>Ecdysozoa</taxon>
        <taxon>Arthropoda</taxon>
        <taxon>Hexapoda</taxon>
        <taxon>Insecta</taxon>
        <taxon>Pterygota</taxon>
        <taxon>Neoptera</taxon>
        <taxon>Endopterygota</taxon>
        <taxon>Diptera</taxon>
        <taxon>Brachycera</taxon>
        <taxon>Muscomorpha</taxon>
        <taxon>Ephydroidea</taxon>
        <taxon>Drosophilidae</taxon>
        <taxon>Drosophila</taxon>
        <taxon>Sophophora</taxon>
    </lineage>
</organism>
<dbReference type="RefSeq" id="XP_016973218.1">
    <property type="nucleotide sequence ID" value="XM_017117729.1"/>
</dbReference>
<sequence length="355" mass="40353">MIWRTCILVTLVSGCCALNIPSIYTIPKDVHGGDTFIVFCSCNDSNRHLQLRLEDRTLETEPFGEFTIGYRENQPAEDGVVHFSCNSPWATGHFTLKILGKAKVTDDPPEVLSNGFYHDPMEGKLQIFWQQQGELQFSGSNLAYSVHADVGKNALIVGYNTAIFYDWDPTKAATVHIRRQSSLGRSAKSSVLQVPILMNSTRRRLQNLSYHDKTHKMSWKAPQDEKELLGYTVYWCTALRNNSQLCDDHNPVNFHMLEKSQLEFQWDESMAQLNKGVGARYNDNSGGGVQWIGPGFPENTYVPRLSFYLGFLIIYIIIMVFYCKWKSMAEIEISLPPIFDPIVMKELGVKTLDFA</sequence>
<reference evidence="3" key="1">
    <citation type="submission" date="2025-08" db="UniProtKB">
        <authorList>
            <consortium name="RefSeq"/>
        </authorList>
    </citation>
    <scope>IDENTIFICATION</scope>
</reference>
<gene>
    <name evidence="3" type="primary">LOC108040305</name>
</gene>
<feature type="signal peptide" evidence="2">
    <location>
        <begin position="1"/>
        <end position="17"/>
    </location>
</feature>
<dbReference type="PROSITE" id="PS51257">
    <property type="entry name" value="PROKAR_LIPOPROTEIN"/>
    <property type="match status" value="1"/>
</dbReference>